<dbReference type="EMBL" id="LAZR01018364">
    <property type="protein sequence ID" value="KKL96695.1"/>
    <property type="molecule type" value="Genomic_DNA"/>
</dbReference>
<protein>
    <recommendedName>
        <fullName evidence="2">DUF4893 domain-containing protein</fullName>
    </recommendedName>
</protein>
<reference evidence="1" key="1">
    <citation type="journal article" date="2015" name="Nature">
        <title>Complex archaea that bridge the gap between prokaryotes and eukaryotes.</title>
        <authorList>
            <person name="Spang A."/>
            <person name="Saw J.H."/>
            <person name="Jorgensen S.L."/>
            <person name="Zaremba-Niedzwiedzka K."/>
            <person name="Martijn J."/>
            <person name="Lind A.E."/>
            <person name="van Eijk R."/>
            <person name="Schleper C."/>
            <person name="Guy L."/>
            <person name="Ettema T.J."/>
        </authorList>
    </citation>
    <scope>NUCLEOTIDE SEQUENCE</scope>
</reference>
<dbReference type="AlphaFoldDB" id="A0A0F9ISI4"/>
<evidence type="ECO:0008006" key="2">
    <source>
        <dbReference type="Google" id="ProtNLM"/>
    </source>
</evidence>
<name>A0A0F9ISI4_9ZZZZ</name>
<comment type="caution">
    <text evidence="1">The sequence shown here is derived from an EMBL/GenBank/DDBJ whole genome shotgun (WGS) entry which is preliminary data.</text>
</comment>
<accession>A0A0F9ISI4</accession>
<dbReference type="InterPro" id="IPR032609">
    <property type="entry name" value="DUF4893"/>
</dbReference>
<dbReference type="Pfam" id="PF16233">
    <property type="entry name" value="DUF4893"/>
    <property type="match status" value="1"/>
</dbReference>
<gene>
    <name evidence="1" type="ORF">LCGC14_1841930</name>
</gene>
<evidence type="ECO:0000313" key="1">
    <source>
        <dbReference type="EMBL" id="KKL96695.1"/>
    </source>
</evidence>
<organism evidence="1">
    <name type="scientific">marine sediment metagenome</name>
    <dbReference type="NCBI Taxonomy" id="412755"/>
    <lineage>
        <taxon>unclassified sequences</taxon>
        <taxon>metagenomes</taxon>
        <taxon>ecological metagenomes</taxon>
    </lineage>
</organism>
<proteinExistence type="predicted"/>
<sequence>MRLRLLPLLLLIPATAWAEPILRPADSARLNNLDAAFGSAMMQALASGEAEDVAALTRALSGQPQVAFSADLQGDWSCRTIKLGGVSPLVAYSPFKCRFTATDRGFAFEKLTGSQLTRGEITLRDGRAVYAGVGYVRGEIPPDYADLPADFTSGGQVQSDVAVFQRISPTRARLLFPSPAVESDFDILELTR</sequence>